<evidence type="ECO:0000313" key="5">
    <source>
        <dbReference type="Proteomes" id="UP000622317"/>
    </source>
</evidence>
<protein>
    <submittedName>
        <fullName evidence="4">Response regulator</fullName>
    </submittedName>
</protein>
<evidence type="ECO:0000259" key="3">
    <source>
        <dbReference type="PROSITE" id="PS50110"/>
    </source>
</evidence>
<evidence type="ECO:0000256" key="2">
    <source>
        <dbReference type="PROSITE-ProRule" id="PRU00169"/>
    </source>
</evidence>
<dbReference type="Pfam" id="PF00072">
    <property type="entry name" value="Response_reg"/>
    <property type="match status" value="1"/>
</dbReference>
<dbReference type="SUPFAM" id="SSF52172">
    <property type="entry name" value="CheY-like"/>
    <property type="match status" value="1"/>
</dbReference>
<feature type="domain" description="Response regulatory" evidence="3">
    <location>
        <begin position="17"/>
        <end position="170"/>
    </location>
</feature>
<organism evidence="4 5">
    <name type="scientific">Pelagicoccus enzymogenes</name>
    <dbReference type="NCBI Taxonomy" id="2773457"/>
    <lineage>
        <taxon>Bacteria</taxon>
        <taxon>Pseudomonadati</taxon>
        <taxon>Verrucomicrobiota</taxon>
        <taxon>Opitutia</taxon>
        <taxon>Puniceicoccales</taxon>
        <taxon>Pelagicoccaceae</taxon>
        <taxon>Pelagicoccus</taxon>
    </lineage>
</organism>
<dbReference type="AlphaFoldDB" id="A0A927FCB0"/>
<comment type="caution">
    <text evidence="4">The sequence shown here is derived from an EMBL/GenBank/DDBJ whole genome shotgun (WGS) entry which is preliminary data.</text>
</comment>
<dbReference type="PANTHER" id="PTHR44591">
    <property type="entry name" value="STRESS RESPONSE REGULATOR PROTEIN 1"/>
    <property type="match status" value="1"/>
</dbReference>
<dbReference type="PROSITE" id="PS50110">
    <property type="entry name" value="RESPONSE_REGULATORY"/>
    <property type="match status" value="1"/>
</dbReference>
<dbReference type="GO" id="GO:0000160">
    <property type="term" value="P:phosphorelay signal transduction system"/>
    <property type="evidence" value="ECO:0007669"/>
    <property type="project" value="InterPro"/>
</dbReference>
<dbReference type="InterPro" id="IPR050595">
    <property type="entry name" value="Bact_response_regulator"/>
</dbReference>
<proteinExistence type="predicted"/>
<reference evidence="4" key="1">
    <citation type="submission" date="2020-09" db="EMBL/GenBank/DDBJ databases">
        <title>Pelagicoccus enzymogenes sp. nov. with an EPS production, isolated from marine sediment.</title>
        <authorList>
            <person name="Feng X."/>
        </authorList>
    </citation>
    <scope>NUCLEOTIDE SEQUENCE</scope>
    <source>
        <strain evidence="4">NFK12</strain>
    </source>
</reference>
<name>A0A927FCB0_9BACT</name>
<accession>A0A927FCB0</accession>
<dbReference type="InterPro" id="IPR011006">
    <property type="entry name" value="CheY-like_superfamily"/>
</dbReference>
<sequence>MSSKYSHIDLSKLENRSLLIVDDNHSLHRDYNAVLRPDQRDDGEAKLDELENLLLGNSGTDAAKRRERNFQIQSTYQGEEAYELVKRHHSKGIKYPLALVDMRMPPGWDGLETIKKLREIDSSMRFIIVTAYSDYSEEEIEQELGARTPVTMVYKPFEPTELYELAYDLVSSWNNRYA</sequence>
<keyword evidence="1 2" id="KW-0597">Phosphoprotein</keyword>
<gene>
    <name evidence="4" type="ORF">IEN85_19700</name>
</gene>
<dbReference type="Gene3D" id="3.40.50.2300">
    <property type="match status" value="1"/>
</dbReference>
<keyword evidence="5" id="KW-1185">Reference proteome</keyword>
<evidence type="ECO:0000256" key="1">
    <source>
        <dbReference type="ARBA" id="ARBA00022553"/>
    </source>
</evidence>
<dbReference type="RefSeq" id="WP_191618817.1">
    <property type="nucleotide sequence ID" value="NZ_JACYFG010000051.1"/>
</dbReference>
<dbReference type="PANTHER" id="PTHR44591:SF3">
    <property type="entry name" value="RESPONSE REGULATORY DOMAIN-CONTAINING PROTEIN"/>
    <property type="match status" value="1"/>
</dbReference>
<dbReference type="Proteomes" id="UP000622317">
    <property type="component" value="Unassembled WGS sequence"/>
</dbReference>
<evidence type="ECO:0000313" key="4">
    <source>
        <dbReference type="EMBL" id="MBD5781735.1"/>
    </source>
</evidence>
<feature type="modified residue" description="4-aspartylphosphate" evidence="2">
    <location>
        <position position="101"/>
    </location>
</feature>
<dbReference type="EMBL" id="JACYFG010000051">
    <property type="protein sequence ID" value="MBD5781735.1"/>
    <property type="molecule type" value="Genomic_DNA"/>
</dbReference>
<dbReference type="InterPro" id="IPR001789">
    <property type="entry name" value="Sig_transdc_resp-reg_receiver"/>
</dbReference>